<dbReference type="InterPro" id="IPR012902">
    <property type="entry name" value="N_methyl_site"/>
</dbReference>
<evidence type="ECO:0000256" key="1">
    <source>
        <dbReference type="SAM" id="MobiDB-lite"/>
    </source>
</evidence>
<dbReference type="InterPro" id="IPR045584">
    <property type="entry name" value="Pilin-like"/>
</dbReference>
<evidence type="ECO:0000313" key="3">
    <source>
        <dbReference type="EMBL" id="TCK05945.1"/>
    </source>
</evidence>
<accession>A0A4R1GGV2</accession>
<name>A0A4R1GGV2_9GAMM</name>
<dbReference type="NCBIfam" id="TIGR02532">
    <property type="entry name" value="IV_pilin_GFxxxE"/>
    <property type="match status" value="1"/>
</dbReference>
<dbReference type="EMBL" id="SMFU01000009">
    <property type="protein sequence ID" value="TCK05945.1"/>
    <property type="molecule type" value="Genomic_DNA"/>
</dbReference>
<keyword evidence="2" id="KW-1133">Transmembrane helix</keyword>
<keyword evidence="2" id="KW-0472">Membrane</keyword>
<reference evidence="3 4" key="1">
    <citation type="submission" date="2019-03" db="EMBL/GenBank/DDBJ databases">
        <title>Genomic Encyclopedia of Archaeal and Bacterial Type Strains, Phase II (KMG-II): from individual species to whole genera.</title>
        <authorList>
            <person name="Goeker M."/>
        </authorList>
    </citation>
    <scope>NUCLEOTIDE SEQUENCE [LARGE SCALE GENOMIC DNA]</scope>
    <source>
        <strain evidence="3 4">DSM 27697</strain>
    </source>
</reference>
<keyword evidence="2" id="KW-0812">Transmembrane</keyword>
<comment type="caution">
    <text evidence="3">The sequence shown here is derived from an EMBL/GenBank/DDBJ whole genome shotgun (WGS) entry which is preliminary data.</text>
</comment>
<dbReference type="PANTHER" id="PTHR30093">
    <property type="entry name" value="GENERAL SECRETION PATHWAY PROTEIN G"/>
    <property type="match status" value="1"/>
</dbReference>
<dbReference type="Pfam" id="PF07963">
    <property type="entry name" value="N_methyl"/>
    <property type="match status" value="1"/>
</dbReference>
<feature type="transmembrane region" description="Helical" evidence="2">
    <location>
        <begin position="6"/>
        <end position="30"/>
    </location>
</feature>
<dbReference type="AlphaFoldDB" id="A0A4R1GGV2"/>
<feature type="region of interest" description="Disordered" evidence="1">
    <location>
        <begin position="116"/>
        <end position="139"/>
    </location>
</feature>
<dbReference type="RefSeq" id="WP_207894901.1">
    <property type="nucleotide sequence ID" value="NZ_SMFU01000009.1"/>
</dbReference>
<dbReference type="Gene3D" id="3.30.700.10">
    <property type="entry name" value="Glycoprotein, Type 4 Pilin"/>
    <property type="match status" value="1"/>
</dbReference>
<sequence length="139" mass="15365">MKRQTGFTLIELMIVVAVVGILAAIAYPAYQDYVRKARRADAMNALAEIRIEQEKWRANNVSFTSNAASLGVDTVSPDGYYDIEITVEDATKSTNYLVKAEPNGDQVNDSCGTFAVERDPPSQDGPQYTGYADKDCWSR</sequence>
<dbReference type="PROSITE" id="PS00409">
    <property type="entry name" value="PROKAR_NTER_METHYL"/>
    <property type="match status" value="1"/>
</dbReference>
<dbReference type="GO" id="GO:0043683">
    <property type="term" value="P:type IV pilus assembly"/>
    <property type="evidence" value="ECO:0007669"/>
    <property type="project" value="InterPro"/>
</dbReference>
<organism evidence="3 4">
    <name type="scientific">Marinobacterium mangrovicola</name>
    <dbReference type="NCBI Taxonomy" id="1476959"/>
    <lineage>
        <taxon>Bacteria</taxon>
        <taxon>Pseudomonadati</taxon>
        <taxon>Pseudomonadota</taxon>
        <taxon>Gammaproteobacteria</taxon>
        <taxon>Oceanospirillales</taxon>
        <taxon>Oceanospirillaceae</taxon>
        <taxon>Marinobacterium</taxon>
    </lineage>
</organism>
<proteinExistence type="predicted"/>
<gene>
    <name evidence="3" type="ORF">CLV83_2887</name>
</gene>
<dbReference type="Proteomes" id="UP000294546">
    <property type="component" value="Unassembled WGS sequence"/>
</dbReference>
<evidence type="ECO:0000313" key="4">
    <source>
        <dbReference type="Proteomes" id="UP000294546"/>
    </source>
</evidence>
<protein>
    <submittedName>
        <fullName evidence="3">Type IV pilus assembly protein PilE</fullName>
    </submittedName>
</protein>
<dbReference type="SUPFAM" id="SSF54523">
    <property type="entry name" value="Pili subunits"/>
    <property type="match status" value="1"/>
</dbReference>
<evidence type="ECO:0000256" key="2">
    <source>
        <dbReference type="SAM" id="Phobius"/>
    </source>
</evidence>
<dbReference type="PANTHER" id="PTHR30093:SF47">
    <property type="entry name" value="TYPE IV PILUS NON-CORE MINOR PILIN PILE"/>
    <property type="match status" value="1"/>
</dbReference>
<keyword evidence="4" id="KW-1185">Reference proteome</keyword>
<dbReference type="InterPro" id="IPR031982">
    <property type="entry name" value="PilE-like"/>
</dbReference>
<dbReference type="Pfam" id="PF16732">
    <property type="entry name" value="ComP_DUS"/>
    <property type="match status" value="1"/>
</dbReference>